<name>A0ABM1RZ96_LIMPO</name>
<dbReference type="SUPFAM" id="SSF48726">
    <property type="entry name" value="Immunoglobulin"/>
    <property type="match status" value="1"/>
</dbReference>
<organism evidence="1 2">
    <name type="scientific">Limulus polyphemus</name>
    <name type="common">Atlantic horseshoe crab</name>
    <dbReference type="NCBI Taxonomy" id="6850"/>
    <lineage>
        <taxon>Eukaryota</taxon>
        <taxon>Metazoa</taxon>
        <taxon>Ecdysozoa</taxon>
        <taxon>Arthropoda</taxon>
        <taxon>Chelicerata</taxon>
        <taxon>Merostomata</taxon>
        <taxon>Xiphosura</taxon>
        <taxon>Limulidae</taxon>
        <taxon>Limulus</taxon>
    </lineage>
</organism>
<accession>A0ABM1RZ96</accession>
<evidence type="ECO:0000313" key="2">
    <source>
        <dbReference type="RefSeq" id="XP_022236701.1"/>
    </source>
</evidence>
<dbReference type="Gene3D" id="2.60.40.10">
    <property type="entry name" value="Immunoglobulins"/>
    <property type="match status" value="1"/>
</dbReference>
<sequence>MGLIQWTHLSHEKGPRSIKPHRDKYLLTSDHGLVIMAVTGRDTGQYECKLGDDTLCNYNVTVDSKTCNAPSENDYKKIYSDWCQEFEKYKLAMKAWQSKQA</sequence>
<dbReference type="Proteomes" id="UP000694941">
    <property type="component" value="Unplaced"/>
</dbReference>
<proteinExistence type="predicted"/>
<dbReference type="InterPro" id="IPR036179">
    <property type="entry name" value="Ig-like_dom_sf"/>
</dbReference>
<dbReference type="InterPro" id="IPR013783">
    <property type="entry name" value="Ig-like_fold"/>
</dbReference>
<keyword evidence="1" id="KW-1185">Reference proteome</keyword>
<dbReference type="GeneID" id="111084224"/>
<reference evidence="2" key="1">
    <citation type="submission" date="2025-08" db="UniProtKB">
        <authorList>
            <consortium name="RefSeq"/>
        </authorList>
    </citation>
    <scope>IDENTIFICATION</scope>
    <source>
        <tissue evidence="2">Muscle</tissue>
    </source>
</reference>
<gene>
    <name evidence="2" type="primary">LOC111084224</name>
</gene>
<protein>
    <submittedName>
        <fullName evidence="2">Semaphorin-2A-like</fullName>
    </submittedName>
</protein>
<dbReference type="RefSeq" id="XP_022236701.1">
    <property type="nucleotide sequence ID" value="XM_022380993.1"/>
</dbReference>
<evidence type="ECO:0000313" key="1">
    <source>
        <dbReference type="Proteomes" id="UP000694941"/>
    </source>
</evidence>
<feature type="non-terminal residue" evidence="2">
    <location>
        <position position="101"/>
    </location>
</feature>